<dbReference type="HOGENOM" id="CLU_3250567_0_0_7"/>
<dbReference type="KEGG" id="dti:Desti_1902"/>
<organism evidence="1 2">
    <name type="scientific">Desulfomonile tiedjei (strain ATCC 49306 / DSM 6799 / DCB-1)</name>
    <dbReference type="NCBI Taxonomy" id="706587"/>
    <lineage>
        <taxon>Bacteria</taxon>
        <taxon>Pseudomonadati</taxon>
        <taxon>Thermodesulfobacteriota</taxon>
        <taxon>Desulfomonilia</taxon>
        <taxon>Desulfomonilales</taxon>
        <taxon>Desulfomonilaceae</taxon>
        <taxon>Desulfomonile</taxon>
    </lineage>
</organism>
<dbReference type="EMBL" id="CP003360">
    <property type="protein sequence ID" value="AFM24610.1"/>
    <property type="molecule type" value="Genomic_DNA"/>
</dbReference>
<proteinExistence type="predicted"/>
<evidence type="ECO:0000313" key="1">
    <source>
        <dbReference type="EMBL" id="AFM24610.1"/>
    </source>
</evidence>
<dbReference type="Proteomes" id="UP000006055">
    <property type="component" value="Chromosome"/>
</dbReference>
<reference evidence="2" key="1">
    <citation type="submission" date="2012-06" db="EMBL/GenBank/DDBJ databases">
        <title>Complete sequence of chromosome of Desulfomonile tiedjei DSM 6799.</title>
        <authorList>
            <person name="Lucas S."/>
            <person name="Copeland A."/>
            <person name="Lapidus A."/>
            <person name="Glavina del Rio T."/>
            <person name="Dalin E."/>
            <person name="Tice H."/>
            <person name="Bruce D."/>
            <person name="Goodwin L."/>
            <person name="Pitluck S."/>
            <person name="Peters L."/>
            <person name="Ovchinnikova G."/>
            <person name="Zeytun A."/>
            <person name="Lu M."/>
            <person name="Kyrpides N."/>
            <person name="Mavromatis K."/>
            <person name="Ivanova N."/>
            <person name="Brettin T."/>
            <person name="Detter J.C."/>
            <person name="Han C."/>
            <person name="Larimer F."/>
            <person name="Land M."/>
            <person name="Hauser L."/>
            <person name="Markowitz V."/>
            <person name="Cheng J.-F."/>
            <person name="Hugenholtz P."/>
            <person name="Woyke T."/>
            <person name="Wu D."/>
            <person name="Spring S."/>
            <person name="Schroeder M."/>
            <person name="Brambilla E."/>
            <person name="Klenk H.-P."/>
            <person name="Eisen J.A."/>
        </authorList>
    </citation>
    <scope>NUCLEOTIDE SEQUENCE [LARGE SCALE GENOMIC DNA]</scope>
    <source>
        <strain evidence="2">ATCC 49306 / DSM 6799 / DCB-1</strain>
    </source>
</reference>
<evidence type="ECO:0000313" key="2">
    <source>
        <dbReference type="Proteomes" id="UP000006055"/>
    </source>
</evidence>
<accession>I4C4W9</accession>
<keyword evidence="2" id="KW-1185">Reference proteome</keyword>
<sequence>MDSSTLAGLVSRKTSRELTALHQASGADIQLRQHEFAMPQGF</sequence>
<name>I4C4W9_DESTA</name>
<gene>
    <name evidence="1" type="ordered locus">Desti_1902</name>
</gene>
<dbReference type="AlphaFoldDB" id="I4C4W9"/>
<protein>
    <submittedName>
        <fullName evidence="1">Uncharacterized protein</fullName>
    </submittedName>
</protein>